<keyword evidence="4" id="KW-1185">Reference proteome</keyword>
<evidence type="ECO:0000256" key="1">
    <source>
        <dbReference type="SAM" id="SignalP"/>
    </source>
</evidence>
<dbReference type="SUPFAM" id="SSF53850">
    <property type="entry name" value="Periplasmic binding protein-like II"/>
    <property type="match status" value="1"/>
</dbReference>
<proteinExistence type="predicted"/>
<organism evidence="2 4">
    <name type="scientific">Mycetocola lacteus</name>
    <dbReference type="NCBI Taxonomy" id="76637"/>
    <lineage>
        <taxon>Bacteria</taxon>
        <taxon>Bacillati</taxon>
        <taxon>Actinomycetota</taxon>
        <taxon>Actinomycetes</taxon>
        <taxon>Micrococcales</taxon>
        <taxon>Microbacteriaceae</taxon>
        <taxon>Mycetocola</taxon>
    </lineage>
</organism>
<dbReference type="Pfam" id="PF01547">
    <property type="entry name" value="SBP_bac_1"/>
    <property type="match status" value="1"/>
</dbReference>
<evidence type="ECO:0000313" key="2">
    <source>
        <dbReference type="EMBL" id="RLP80907.1"/>
    </source>
</evidence>
<protein>
    <submittedName>
        <fullName evidence="2">Extracellular solute-binding protein</fullName>
    </submittedName>
</protein>
<dbReference type="InterPro" id="IPR006059">
    <property type="entry name" value="SBP"/>
</dbReference>
<dbReference type="Gene3D" id="3.40.190.10">
    <property type="entry name" value="Periplasmic binding protein-like II"/>
    <property type="match status" value="1"/>
</dbReference>
<dbReference type="OrthoDB" id="9780991at2"/>
<comment type="caution">
    <text evidence="2">The sequence shown here is derived from an EMBL/GenBank/DDBJ whole genome shotgun (WGS) entry which is preliminary data.</text>
</comment>
<dbReference type="PANTHER" id="PTHR43649:SF12">
    <property type="entry name" value="DIACETYLCHITOBIOSE BINDING PROTEIN DASA"/>
    <property type="match status" value="1"/>
</dbReference>
<feature type="signal peptide" evidence="1">
    <location>
        <begin position="1"/>
        <end position="26"/>
    </location>
</feature>
<sequence length="450" mass="47740">MMKKKFALTTALLAAGAITLAGCASGGDAPGDGAGALDGKGKTLNVLTDANTLYPEEQQKWFADVSEKFKAKTGAEVKFETFASANDELTKIQTSVVSGQGPDIYSLGTTFTPTAYATGAFVKLGDEEWKKVGGRDRFTEASLGISGPDKDNEVGIPARSRPFVMAYNTEMLAAAGIDKPADTWDGLLEQAKKLTHDDVYGLSIAYGDNFDPWKFIWAMSTQAGNPIIDGKKVRMDDPVTIKAYETYFGWLTQDKVVNPAAIGWKASQALASFADGKAAFMPMVTATSINTLEASAVAGKYAYAVMPTVPPGETKRPSDGKEAASILSGSNFVVADYSKNKDLSFALIEMLTTAEEQKVYYDTFGEMPTNAQAAEALEKDNEKLAPIVAASKLSVGTPFSGAWGDVQLGLTNVVVQAIPSLNAGSVSTDQITSALKTEQEKAQSALDRAK</sequence>
<dbReference type="RefSeq" id="WP_121687165.1">
    <property type="nucleotide sequence ID" value="NZ_RCUY01000001.1"/>
</dbReference>
<gene>
    <name evidence="3" type="ORF">D9V34_01450</name>
    <name evidence="2" type="ORF">D9V34_13745</name>
</gene>
<evidence type="ECO:0000313" key="3">
    <source>
        <dbReference type="EMBL" id="RLP84692.1"/>
    </source>
</evidence>
<accession>A0A3L7AKU9</accession>
<feature type="chain" id="PRO_5038233922" evidence="1">
    <location>
        <begin position="27"/>
        <end position="450"/>
    </location>
</feature>
<evidence type="ECO:0000313" key="4">
    <source>
        <dbReference type="Proteomes" id="UP000269438"/>
    </source>
</evidence>
<keyword evidence="1" id="KW-0732">Signal</keyword>
<dbReference type="EMBL" id="RCUY01000011">
    <property type="protein sequence ID" value="RLP80907.1"/>
    <property type="molecule type" value="Genomic_DNA"/>
</dbReference>
<name>A0A3L7AKU9_9MICO</name>
<dbReference type="Proteomes" id="UP000269438">
    <property type="component" value="Unassembled WGS sequence"/>
</dbReference>
<dbReference type="PROSITE" id="PS51257">
    <property type="entry name" value="PROKAR_LIPOPROTEIN"/>
    <property type="match status" value="1"/>
</dbReference>
<dbReference type="EMBL" id="RCUY01000001">
    <property type="protein sequence ID" value="RLP84692.1"/>
    <property type="molecule type" value="Genomic_DNA"/>
</dbReference>
<dbReference type="InterPro" id="IPR050490">
    <property type="entry name" value="Bact_solute-bd_prot1"/>
</dbReference>
<reference evidence="2 4" key="1">
    <citation type="submission" date="2018-10" db="EMBL/GenBank/DDBJ databases">
        <authorList>
            <person name="Li J."/>
        </authorList>
    </citation>
    <scope>NUCLEOTIDE SEQUENCE [LARGE SCALE GENOMIC DNA]</scope>
    <source>
        <strain evidence="2 4">JCM 11654</strain>
    </source>
</reference>
<dbReference type="PANTHER" id="PTHR43649">
    <property type="entry name" value="ARABINOSE-BINDING PROTEIN-RELATED"/>
    <property type="match status" value="1"/>
</dbReference>
<dbReference type="AlphaFoldDB" id="A0A3L7AKU9"/>